<reference evidence="1 2" key="1">
    <citation type="journal article" date="2011" name="Cell">
        <title>The monarch butterfly genome yields insights into long-distance migration.</title>
        <authorList>
            <person name="Zhan S."/>
            <person name="Merlin C."/>
            <person name="Boore J.L."/>
            <person name="Reppert S.M."/>
        </authorList>
    </citation>
    <scope>NUCLEOTIDE SEQUENCE [LARGE SCALE GENOMIC DNA]</scope>
    <source>
        <strain evidence="1">F-2</strain>
    </source>
</reference>
<name>A0A212EHQ5_DANPL</name>
<protein>
    <submittedName>
        <fullName evidence="1">Uncharacterized protein</fullName>
    </submittedName>
</protein>
<sequence length="243" mass="27493">MCVMLDYRRTAGLFPRPPDLHQYKEQLLVCGLRLAFSRPYALRIKDQVSVPLHLLSRLSAMNKTTDSFPYSLTSIVLLKQIASRGYARPFRLDTSRQQEPVSRQRQYPGRRAGAGALKILNMTSGTVISPHDEPRRCDSSLPRAFVSLPRAPLGRYIKIPPKKLEQKIFSKGRHGFTDPLKIEDPSNYPAGRMFQSFIEERSCYVEESRKNILKPFVTSPRGDILSDMSGSRGVVQGITGRGR</sequence>
<evidence type="ECO:0000313" key="1">
    <source>
        <dbReference type="EMBL" id="OWR41012.1"/>
    </source>
</evidence>
<dbReference type="Proteomes" id="UP000007151">
    <property type="component" value="Unassembled WGS sequence"/>
</dbReference>
<dbReference type="InParanoid" id="A0A212EHQ5"/>
<comment type="caution">
    <text evidence="1">The sequence shown here is derived from an EMBL/GenBank/DDBJ whole genome shotgun (WGS) entry which is preliminary data.</text>
</comment>
<accession>A0A212EHQ5</accession>
<gene>
    <name evidence="1" type="ORF">KGM_200852</name>
</gene>
<dbReference type="AlphaFoldDB" id="A0A212EHQ5"/>
<dbReference type="KEGG" id="dpl:KGM_200852"/>
<keyword evidence="2" id="KW-1185">Reference proteome</keyword>
<proteinExistence type="predicted"/>
<organism evidence="1 2">
    <name type="scientific">Danaus plexippus plexippus</name>
    <dbReference type="NCBI Taxonomy" id="278856"/>
    <lineage>
        <taxon>Eukaryota</taxon>
        <taxon>Metazoa</taxon>
        <taxon>Ecdysozoa</taxon>
        <taxon>Arthropoda</taxon>
        <taxon>Hexapoda</taxon>
        <taxon>Insecta</taxon>
        <taxon>Pterygota</taxon>
        <taxon>Neoptera</taxon>
        <taxon>Endopterygota</taxon>
        <taxon>Lepidoptera</taxon>
        <taxon>Glossata</taxon>
        <taxon>Ditrysia</taxon>
        <taxon>Papilionoidea</taxon>
        <taxon>Nymphalidae</taxon>
        <taxon>Danainae</taxon>
        <taxon>Danaini</taxon>
        <taxon>Danaina</taxon>
        <taxon>Danaus</taxon>
        <taxon>Danaus</taxon>
    </lineage>
</organism>
<dbReference type="EMBL" id="AGBW02014826">
    <property type="protein sequence ID" value="OWR41012.1"/>
    <property type="molecule type" value="Genomic_DNA"/>
</dbReference>
<evidence type="ECO:0000313" key="2">
    <source>
        <dbReference type="Proteomes" id="UP000007151"/>
    </source>
</evidence>